<evidence type="ECO:0000313" key="2">
    <source>
        <dbReference type="EMBL" id="KAK7244439.1"/>
    </source>
</evidence>
<dbReference type="Proteomes" id="UP001372338">
    <property type="component" value="Unassembled WGS sequence"/>
</dbReference>
<proteinExistence type="predicted"/>
<evidence type="ECO:0000313" key="3">
    <source>
        <dbReference type="Proteomes" id="UP001372338"/>
    </source>
</evidence>
<organism evidence="2 3">
    <name type="scientific">Crotalaria pallida</name>
    <name type="common">Smooth rattlebox</name>
    <name type="synonym">Crotalaria striata</name>
    <dbReference type="NCBI Taxonomy" id="3830"/>
    <lineage>
        <taxon>Eukaryota</taxon>
        <taxon>Viridiplantae</taxon>
        <taxon>Streptophyta</taxon>
        <taxon>Embryophyta</taxon>
        <taxon>Tracheophyta</taxon>
        <taxon>Spermatophyta</taxon>
        <taxon>Magnoliopsida</taxon>
        <taxon>eudicotyledons</taxon>
        <taxon>Gunneridae</taxon>
        <taxon>Pentapetalae</taxon>
        <taxon>rosids</taxon>
        <taxon>fabids</taxon>
        <taxon>Fabales</taxon>
        <taxon>Fabaceae</taxon>
        <taxon>Papilionoideae</taxon>
        <taxon>50 kb inversion clade</taxon>
        <taxon>genistoids sensu lato</taxon>
        <taxon>core genistoids</taxon>
        <taxon>Crotalarieae</taxon>
        <taxon>Crotalaria</taxon>
    </lineage>
</organism>
<protein>
    <submittedName>
        <fullName evidence="2">Uncharacterized protein</fullName>
    </submittedName>
</protein>
<feature type="region of interest" description="Disordered" evidence="1">
    <location>
        <begin position="207"/>
        <end position="273"/>
    </location>
</feature>
<evidence type="ECO:0000256" key="1">
    <source>
        <dbReference type="SAM" id="MobiDB-lite"/>
    </source>
</evidence>
<feature type="compositionally biased region" description="Basic and acidic residues" evidence="1">
    <location>
        <begin position="230"/>
        <end position="248"/>
    </location>
</feature>
<accession>A0AAN9HPG6</accession>
<gene>
    <name evidence="2" type="ORF">RIF29_39261</name>
</gene>
<reference evidence="2 3" key="1">
    <citation type="submission" date="2024-01" db="EMBL/GenBank/DDBJ databases">
        <title>The genomes of 5 underutilized Papilionoideae crops provide insights into root nodulation and disease resistanc.</title>
        <authorList>
            <person name="Yuan L."/>
        </authorList>
    </citation>
    <scope>NUCLEOTIDE SEQUENCE [LARGE SCALE GENOMIC DNA]</scope>
    <source>
        <strain evidence="2">ZHUSHIDOU_FW_LH</strain>
        <tissue evidence="2">Leaf</tissue>
    </source>
</reference>
<name>A0AAN9HPG6_CROPI</name>
<dbReference type="EMBL" id="JAYWIO010000008">
    <property type="protein sequence ID" value="KAK7244439.1"/>
    <property type="molecule type" value="Genomic_DNA"/>
</dbReference>
<feature type="compositionally biased region" description="Polar residues" evidence="1">
    <location>
        <begin position="207"/>
        <end position="227"/>
    </location>
</feature>
<sequence length="401" mass="45016">MASDDEPEFPEPIPKEVQAIGVILLTETDWMADANFFDKTDFPHLKFRKLAVSQIARDVDDAPLIAHACLNIAAKMRGISADTYAVRGFRQEYREIISKLEGRVLSGLEFKTRSITPFFFLNYFYPMFEKIGGFKRRSINEIIIQAQGENYFVRFKPSEIAFSSLLAATSLLYPSKLPRIARPSGMRFCDKKLVDLCNEKNIQIKSATESENDSSLSATVTISQGQSEEAAPKTETESDQQRPGKDVVETSEEVKEDETESENQRQAKGRAAVDAEKLKEKVVVDPFAEREAPKRLMNFLLQWKIGNPILERCLIDEPSGSTSQPVAMQPVAEQPAAEQPVAEQPVAEQPVAMRRVGGEDVPQNSGCACKCHVALVHFIRLRSRKWLWALYCSIYSGSSLR</sequence>
<keyword evidence="3" id="KW-1185">Reference proteome</keyword>
<dbReference type="AlphaFoldDB" id="A0AAN9HPG6"/>
<feature type="compositionally biased region" description="Acidic residues" evidence="1">
    <location>
        <begin position="249"/>
        <end position="261"/>
    </location>
</feature>
<comment type="caution">
    <text evidence="2">The sequence shown here is derived from an EMBL/GenBank/DDBJ whole genome shotgun (WGS) entry which is preliminary data.</text>
</comment>
<dbReference type="Gene3D" id="1.10.472.10">
    <property type="entry name" value="Cyclin-like"/>
    <property type="match status" value="2"/>
</dbReference>